<dbReference type="Gene3D" id="3.10.129.10">
    <property type="entry name" value="Hotdog Thioesterase"/>
    <property type="match status" value="1"/>
</dbReference>
<dbReference type="SUPFAM" id="SSF54637">
    <property type="entry name" value="Thioesterase/thiol ester dehydrase-isomerase"/>
    <property type="match status" value="1"/>
</dbReference>
<keyword evidence="2 3" id="KW-0378">Hydrolase</keyword>
<comment type="similarity">
    <text evidence="1">Belongs to the 4-hydroxybenzoyl-CoA thioesterase family.</text>
</comment>
<reference evidence="3 4" key="1">
    <citation type="submission" date="2023-10" db="EMBL/GenBank/DDBJ databases">
        <title>Rubellicoccus peritrichatus gen. nov., sp. nov., isolated from an algae of coral reef tank.</title>
        <authorList>
            <person name="Luo J."/>
        </authorList>
    </citation>
    <scope>NUCLEOTIDE SEQUENCE [LARGE SCALE GENOMIC DNA]</scope>
    <source>
        <strain evidence="3 4">CR14</strain>
    </source>
</reference>
<dbReference type="InterPro" id="IPR006684">
    <property type="entry name" value="YbgC/YbaW"/>
</dbReference>
<dbReference type="PIRSF" id="PIRSF003230">
    <property type="entry name" value="YbgC"/>
    <property type="match status" value="1"/>
</dbReference>
<evidence type="ECO:0000313" key="3">
    <source>
        <dbReference type="EMBL" id="WOO41452.1"/>
    </source>
</evidence>
<evidence type="ECO:0000256" key="2">
    <source>
        <dbReference type="ARBA" id="ARBA00022801"/>
    </source>
</evidence>
<sequence length="151" mass="17381">MSKTSQHTYRRRVEFSETDMAGIVHFSNFFRWMEAAEASLFRDLSIPLFQISGDHHGGWPRVRASCSYHAPIYFEDEVEIKLSIKAIKIRAIEYAFRFYKVTESDKQHIASGEMTTVFARKAKEDGKLESMSIPKELLDQIEDASPEALKA</sequence>
<evidence type="ECO:0000256" key="1">
    <source>
        <dbReference type="ARBA" id="ARBA00005953"/>
    </source>
</evidence>
<accession>A0AAQ3LBR8</accession>
<organism evidence="3 4">
    <name type="scientific">Rubellicoccus peritrichatus</name>
    <dbReference type="NCBI Taxonomy" id="3080537"/>
    <lineage>
        <taxon>Bacteria</taxon>
        <taxon>Pseudomonadati</taxon>
        <taxon>Verrucomicrobiota</taxon>
        <taxon>Opitutia</taxon>
        <taxon>Puniceicoccales</taxon>
        <taxon>Cerasicoccaceae</taxon>
        <taxon>Rubellicoccus</taxon>
    </lineage>
</organism>
<protein>
    <submittedName>
        <fullName evidence="3">Thioesterase family protein</fullName>
        <ecNumber evidence="3">3.1.2.-</ecNumber>
    </submittedName>
</protein>
<dbReference type="CDD" id="cd00586">
    <property type="entry name" value="4HBT"/>
    <property type="match status" value="1"/>
</dbReference>
<dbReference type="GO" id="GO:0016787">
    <property type="term" value="F:hydrolase activity"/>
    <property type="evidence" value="ECO:0007669"/>
    <property type="project" value="UniProtKB-KW"/>
</dbReference>
<dbReference type="InterPro" id="IPR029069">
    <property type="entry name" value="HotDog_dom_sf"/>
</dbReference>
<dbReference type="KEGG" id="puo:RZN69_00020"/>
<evidence type="ECO:0000313" key="4">
    <source>
        <dbReference type="Proteomes" id="UP001304300"/>
    </source>
</evidence>
<gene>
    <name evidence="3" type="ORF">RZN69_00020</name>
</gene>
<dbReference type="PROSITE" id="PS01328">
    <property type="entry name" value="4HBCOA_THIOESTERASE"/>
    <property type="match status" value="1"/>
</dbReference>
<keyword evidence="4" id="KW-1185">Reference proteome</keyword>
<dbReference type="RefSeq" id="WP_317833936.1">
    <property type="nucleotide sequence ID" value="NZ_CP136920.1"/>
</dbReference>
<dbReference type="Proteomes" id="UP001304300">
    <property type="component" value="Chromosome"/>
</dbReference>
<dbReference type="InterPro" id="IPR008272">
    <property type="entry name" value="HB-CoA_thioesterase_AS"/>
</dbReference>
<dbReference type="Pfam" id="PF13279">
    <property type="entry name" value="4HBT_2"/>
    <property type="match status" value="1"/>
</dbReference>
<dbReference type="EC" id="3.1.2.-" evidence="3"/>
<dbReference type="AlphaFoldDB" id="A0AAQ3LBR8"/>
<name>A0AAQ3LBR8_9BACT</name>
<dbReference type="EMBL" id="CP136920">
    <property type="protein sequence ID" value="WOO41452.1"/>
    <property type="molecule type" value="Genomic_DNA"/>
</dbReference>
<proteinExistence type="inferred from homology"/>